<dbReference type="AlphaFoldDB" id="S4RU50"/>
<keyword evidence="5" id="KW-0732">Signal</keyword>
<accession>S4RU50</accession>
<dbReference type="CDD" id="cd03784">
    <property type="entry name" value="GT1_Gtf-like"/>
    <property type="match status" value="1"/>
</dbReference>
<dbReference type="PANTHER" id="PTHR48043:SF140">
    <property type="entry name" value="UDP-GLUCURONOSYLTRANSFERASE 2A1"/>
    <property type="match status" value="1"/>
</dbReference>
<dbReference type="GO" id="GO:0016020">
    <property type="term" value="C:membrane"/>
    <property type="evidence" value="ECO:0007669"/>
    <property type="project" value="UniProtKB-SubCell"/>
</dbReference>
<dbReference type="InterPro" id="IPR002213">
    <property type="entry name" value="UDP_glucos_trans"/>
</dbReference>
<reference evidence="6" key="2">
    <citation type="submission" date="2025-09" db="UniProtKB">
        <authorList>
            <consortium name="Ensembl"/>
        </authorList>
    </citation>
    <scope>IDENTIFICATION</scope>
</reference>
<sequence>MQKMLLVWASLCLIAGFPQAIHAGNVLVWPADASHWFNIRVIMDELIERGHQVTVIVPTGAMFMKTEDLGHVQHELLKVNYTKEGQELIMNEFFQFWIFEFSKHSYWEIYKRHSAVMAENQRVAKEMCMALTRDKDLISRLRDSHFHVLLADPVAVCGDALALTLGIPYVYSLRFSLGYVAERYCGAMPAPPSYVPVPLSDLTDQMHFWQRVRNTAMYAFTDVLTFLMARELNRAYSEVLGEETTICQVMSGAEFWLIRNNWDLDFPRPFPPNFVFVGGLHCKPAKPLPKDFEEFAQSSGEHGLIVFSLGSMIKYMPLERAEVIASALAQLPQKVVWRYEGEKPSSLGSNTMLVTWLPQNDLLAFKGHPKTCAFITHGGTNGVYEAIYHAVPMLGFPLVGDQKDNLLRVQMRGVAIVLDINTVTAQEIRDAIGLLINNSSYQESMERLSRLHHDQPERPIDRAVHALEFVMRHGHARHLHTAAHQLAWYQLHCLDVVAFLSAAAGFALALPVLLCCLCCHHRRAAKVAGKKNKKE</sequence>
<dbReference type="GO" id="GO:0015020">
    <property type="term" value="F:glucuronosyltransferase activity"/>
    <property type="evidence" value="ECO:0007669"/>
    <property type="project" value="TreeGrafter"/>
</dbReference>
<comment type="similarity">
    <text evidence="1">Belongs to the UDP-glycosyltransferase family.</text>
</comment>
<keyword evidence="4" id="KW-0472">Membrane</keyword>
<evidence type="ECO:0000256" key="4">
    <source>
        <dbReference type="SAM" id="Phobius"/>
    </source>
</evidence>
<dbReference type="InterPro" id="IPR050271">
    <property type="entry name" value="UDP-glycosyltransferase"/>
</dbReference>
<dbReference type="PANTHER" id="PTHR48043">
    <property type="entry name" value="EG:EG0003.4 PROTEIN-RELATED"/>
    <property type="match status" value="1"/>
</dbReference>
<evidence type="ECO:0000256" key="2">
    <source>
        <dbReference type="ARBA" id="ARBA00022676"/>
    </source>
</evidence>
<keyword evidence="3" id="KW-0808">Transferase</keyword>
<keyword evidence="4" id="KW-0812">Transmembrane</keyword>
<dbReference type="GeneTree" id="ENSGT00940000153212"/>
<name>S4RU50_PETMA</name>
<evidence type="ECO:0000256" key="1">
    <source>
        <dbReference type="ARBA" id="ARBA00009995"/>
    </source>
</evidence>
<proteinExistence type="inferred from homology"/>
<dbReference type="OMA" id="YLPCGEL"/>
<keyword evidence="4" id="KW-1133">Transmembrane helix</keyword>
<reference evidence="6" key="1">
    <citation type="submission" date="2025-08" db="UniProtKB">
        <authorList>
            <consortium name="Ensembl"/>
        </authorList>
    </citation>
    <scope>IDENTIFICATION</scope>
</reference>
<dbReference type="Gene3D" id="3.40.50.2000">
    <property type="entry name" value="Glycogen Phosphorylase B"/>
    <property type="match status" value="2"/>
</dbReference>
<dbReference type="Ensembl" id="ENSPMAT00000008779.1">
    <property type="protein sequence ID" value="ENSPMAP00000008740.1"/>
    <property type="gene ID" value="ENSPMAG00000007937.1"/>
</dbReference>
<feature type="signal peptide" evidence="5">
    <location>
        <begin position="1"/>
        <end position="23"/>
    </location>
</feature>
<evidence type="ECO:0008006" key="7">
    <source>
        <dbReference type="Google" id="ProtNLM"/>
    </source>
</evidence>
<organism evidence="6">
    <name type="scientific">Petromyzon marinus</name>
    <name type="common">Sea lamprey</name>
    <dbReference type="NCBI Taxonomy" id="7757"/>
    <lineage>
        <taxon>Eukaryota</taxon>
        <taxon>Metazoa</taxon>
        <taxon>Chordata</taxon>
        <taxon>Craniata</taxon>
        <taxon>Vertebrata</taxon>
        <taxon>Cyclostomata</taxon>
        <taxon>Hyperoartia</taxon>
        <taxon>Petromyzontiformes</taxon>
        <taxon>Petromyzontidae</taxon>
        <taxon>Petromyzon</taxon>
    </lineage>
</organism>
<keyword evidence="2" id="KW-0328">Glycosyltransferase</keyword>
<evidence type="ECO:0000256" key="5">
    <source>
        <dbReference type="SAM" id="SignalP"/>
    </source>
</evidence>
<feature type="chain" id="PRO_5045506952" description="UDP-glucuronosyltransferase" evidence="5">
    <location>
        <begin position="24"/>
        <end position="535"/>
    </location>
</feature>
<dbReference type="HOGENOM" id="CLU_012949_3_2_1"/>
<evidence type="ECO:0000313" key="6">
    <source>
        <dbReference type="Ensembl" id="ENSPMAP00000008740.1"/>
    </source>
</evidence>
<dbReference type="SUPFAM" id="SSF53756">
    <property type="entry name" value="UDP-Glycosyltransferase/glycogen phosphorylase"/>
    <property type="match status" value="1"/>
</dbReference>
<dbReference type="STRING" id="7757.ENSPMAP00000008740"/>
<dbReference type="Pfam" id="PF00201">
    <property type="entry name" value="UDPGT"/>
    <property type="match status" value="1"/>
</dbReference>
<protein>
    <recommendedName>
        <fullName evidence="7">UDP-glucuronosyltransferase</fullName>
    </recommendedName>
</protein>
<evidence type="ECO:0000256" key="3">
    <source>
        <dbReference type="ARBA" id="ARBA00022679"/>
    </source>
</evidence>
<feature type="transmembrane region" description="Helical" evidence="4">
    <location>
        <begin position="496"/>
        <end position="520"/>
    </location>
</feature>